<proteinExistence type="predicted"/>
<keyword evidence="3" id="KW-1185">Reference proteome</keyword>
<dbReference type="PROSITE" id="PS50181">
    <property type="entry name" value="FBOX"/>
    <property type="match status" value="1"/>
</dbReference>
<dbReference type="AlphaFoldDB" id="A0A165CXP9"/>
<dbReference type="Gene3D" id="1.20.1280.50">
    <property type="match status" value="1"/>
</dbReference>
<evidence type="ECO:0000313" key="3">
    <source>
        <dbReference type="Proteomes" id="UP000077266"/>
    </source>
</evidence>
<organism evidence="2 3">
    <name type="scientific">Exidia glandulosa HHB12029</name>
    <dbReference type="NCBI Taxonomy" id="1314781"/>
    <lineage>
        <taxon>Eukaryota</taxon>
        <taxon>Fungi</taxon>
        <taxon>Dikarya</taxon>
        <taxon>Basidiomycota</taxon>
        <taxon>Agaricomycotina</taxon>
        <taxon>Agaricomycetes</taxon>
        <taxon>Auriculariales</taxon>
        <taxon>Exidiaceae</taxon>
        <taxon>Exidia</taxon>
    </lineage>
</organism>
<gene>
    <name evidence="2" type="ORF">EXIGLDRAFT_777614</name>
</gene>
<protein>
    <recommendedName>
        <fullName evidence="1">F-box domain-containing protein</fullName>
    </recommendedName>
</protein>
<dbReference type="InterPro" id="IPR036047">
    <property type="entry name" value="F-box-like_dom_sf"/>
</dbReference>
<feature type="domain" description="F-box" evidence="1">
    <location>
        <begin position="1"/>
        <end position="46"/>
    </location>
</feature>
<dbReference type="EMBL" id="KV426274">
    <property type="protein sequence ID" value="KZV83381.1"/>
    <property type="molecule type" value="Genomic_DNA"/>
</dbReference>
<dbReference type="SUPFAM" id="SSF81383">
    <property type="entry name" value="F-box domain"/>
    <property type="match status" value="1"/>
</dbReference>
<accession>A0A165CXP9</accession>
<dbReference type="OrthoDB" id="550575at2759"/>
<sequence>MQNDLPTELWLSIWMQLSGTDRISASRVCKRWRADTLGFATLWTRVHIHCYIDYLVTCDCNDAWDTSSTCRRRKTRLNLQRLLSYSHDSQAPLTISVTSLNGQVDDTVKRVGHALQPHAHRVVSLDFTSQNNCGLREFFCASREYVALDRLSVHLLPNFEKRQRSGFTWLGATLRALRHLEVRGVHRELDLIWYPPPLPELVTLSVMFASTAELSHYLTPSLRLEKLQLCAVPSRRGEPVAAYEALRPLVARILDVHVAGIATPHDEQCVLAMLADRPQRDLSLSYSRVFPSGFSHEGEEVLRDAFPPSRVGLSVYKNDKQLVSLSATSKCDRTVTRAICGISFARAVLMMQIYILPRFHSLDLEVSLLPALLSSGLSLCKNVHELLLRCRAVNDLTWPEPEPRDQLPHLDSLRIELFGDRHISPSVYEPLADFVQRLTGGRTLLTLAVTGCHIAGLYLPLLHSLASEVIVNAYV</sequence>
<evidence type="ECO:0000313" key="2">
    <source>
        <dbReference type="EMBL" id="KZV83381.1"/>
    </source>
</evidence>
<dbReference type="InterPro" id="IPR001810">
    <property type="entry name" value="F-box_dom"/>
</dbReference>
<reference evidence="2 3" key="1">
    <citation type="journal article" date="2016" name="Mol. Biol. Evol.">
        <title>Comparative Genomics of Early-Diverging Mushroom-Forming Fungi Provides Insights into the Origins of Lignocellulose Decay Capabilities.</title>
        <authorList>
            <person name="Nagy L.G."/>
            <person name="Riley R."/>
            <person name="Tritt A."/>
            <person name="Adam C."/>
            <person name="Daum C."/>
            <person name="Floudas D."/>
            <person name="Sun H."/>
            <person name="Yadav J.S."/>
            <person name="Pangilinan J."/>
            <person name="Larsson K.H."/>
            <person name="Matsuura K."/>
            <person name="Barry K."/>
            <person name="Labutti K."/>
            <person name="Kuo R."/>
            <person name="Ohm R.A."/>
            <person name="Bhattacharya S.S."/>
            <person name="Shirouzu T."/>
            <person name="Yoshinaga Y."/>
            <person name="Martin F.M."/>
            <person name="Grigoriev I.V."/>
            <person name="Hibbett D.S."/>
        </authorList>
    </citation>
    <scope>NUCLEOTIDE SEQUENCE [LARGE SCALE GENOMIC DNA]</scope>
    <source>
        <strain evidence="2 3">HHB12029</strain>
    </source>
</reference>
<dbReference type="InParanoid" id="A0A165CXP9"/>
<dbReference type="Proteomes" id="UP000077266">
    <property type="component" value="Unassembled WGS sequence"/>
</dbReference>
<dbReference type="Pfam" id="PF12937">
    <property type="entry name" value="F-box-like"/>
    <property type="match status" value="1"/>
</dbReference>
<evidence type="ECO:0000259" key="1">
    <source>
        <dbReference type="PROSITE" id="PS50181"/>
    </source>
</evidence>
<name>A0A165CXP9_EXIGL</name>